<proteinExistence type="inferred from homology"/>
<dbReference type="GO" id="GO:0009279">
    <property type="term" value="C:cell outer membrane"/>
    <property type="evidence" value="ECO:0007669"/>
    <property type="project" value="UniProtKB-SubCell"/>
</dbReference>
<feature type="domain" description="Outer membrane protein beta-barrel" evidence="7">
    <location>
        <begin position="34"/>
        <end position="223"/>
    </location>
</feature>
<dbReference type="PANTHER" id="PTHR34001">
    <property type="entry name" value="BLL7405 PROTEIN"/>
    <property type="match status" value="1"/>
</dbReference>
<keyword evidence="3" id="KW-0472">Membrane</keyword>
<dbReference type="AlphaFoldDB" id="A0A371BC00"/>
<evidence type="ECO:0000256" key="1">
    <source>
        <dbReference type="ARBA" id="ARBA00004442"/>
    </source>
</evidence>
<keyword evidence="9" id="KW-1185">Reference proteome</keyword>
<feature type="signal peptide" evidence="6">
    <location>
        <begin position="1"/>
        <end position="23"/>
    </location>
</feature>
<dbReference type="OrthoDB" id="9815357at2"/>
<comment type="subcellular location">
    <subcellularLocation>
        <location evidence="1">Cell outer membrane</location>
    </subcellularLocation>
</comment>
<protein>
    <submittedName>
        <fullName evidence="8">Porin family protein</fullName>
    </submittedName>
</protein>
<sequence>MKRLSMAMTVGLFVAAAAAPSFAADLPRPSYKAPVYAPAYYNWTGFYAGINAGYGFGKSDWSGAGGTGSTKPKGALAGITLGYNLQTGSWVWGLEADFDYSWMKGSDSAGTGVCTGAGCETKMTWFGTGRGRLGYAGWDRWLPYVTGGLAYGNIKATPNVGGDWSKTKLGWTVGGGVEYALLANWTTKVEYLYADLGTVSGGTPGNDVTLKTHLVRAGLNYRF</sequence>
<evidence type="ECO:0000256" key="5">
    <source>
        <dbReference type="ARBA" id="ARBA00038306"/>
    </source>
</evidence>
<dbReference type="InterPro" id="IPR027385">
    <property type="entry name" value="Beta-barrel_OMP"/>
</dbReference>
<feature type="chain" id="PRO_5016744789" evidence="6">
    <location>
        <begin position="24"/>
        <end position="223"/>
    </location>
</feature>
<dbReference type="InterPro" id="IPR051692">
    <property type="entry name" value="OMP-like"/>
</dbReference>
<dbReference type="Gene3D" id="2.40.160.20">
    <property type="match status" value="1"/>
</dbReference>
<evidence type="ECO:0000259" key="7">
    <source>
        <dbReference type="Pfam" id="PF13505"/>
    </source>
</evidence>
<keyword evidence="4" id="KW-0998">Cell outer membrane</keyword>
<dbReference type="SUPFAM" id="SSF56925">
    <property type="entry name" value="OMPA-like"/>
    <property type="match status" value="1"/>
</dbReference>
<name>A0A371BC00_9BRAD</name>
<evidence type="ECO:0000313" key="8">
    <source>
        <dbReference type="EMBL" id="RDV05129.1"/>
    </source>
</evidence>
<gene>
    <name evidence="8" type="ORF">DXH78_11480</name>
</gene>
<dbReference type="InterPro" id="IPR011250">
    <property type="entry name" value="OMP/PagP_B-barrel"/>
</dbReference>
<evidence type="ECO:0000313" key="9">
    <source>
        <dbReference type="Proteomes" id="UP000263993"/>
    </source>
</evidence>
<comment type="caution">
    <text evidence="8">The sequence shown here is derived from an EMBL/GenBank/DDBJ whole genome shotgun (WGS) entry which is preliminary data.</text>
</comment>
<organism evidence="8 9">
    <name type="scientific">Undibacter mobilis</name>
    <dbReference type="NCBI Taxonomy" id="2292256"/>
    <lineage>
        <taxon>Bacteria</taxon>
        <taxon>Pseudomonadati</taxon>
        <taxon>Pseudomonadota</taxon>
        <taxon>Alphaproteobacteria</taxon>
        <taxon>Hyphomicrobiales</taxon>
        <taxon>Nitrobacteraceae</taxon>
        <taxon>Undibacter</taxon>
    </lineage>
</organism>
<reference evidence="9" key="1">
    <citation type="submission" date="2018-08" db="EMBL/GenBank/DDBJ databases">
        <authorList>
            <person name="Kim S.-J."/>
            <person name="Jung G.-Y."/>
        </authorList>
    </citation>
    <scope>NUCLEOTIDE SEQUENCE [LARGE SCALE GENOMIC DNA]</scope>
    <source>
        <strain evidence="9">GY_H</strain>
    </source>
</reference>
<evidence type="ECO:0000256" key="2">
    <source>
        <dbReference type="ARBA" id="ARBA00022729"/>
    </source>
</evidence>
<comment type="similarity">
    <text evidence="5">Belongs to the Omp25/RopB family.</text>
</comment>
<accession>A0A371BC00</accession>
<dbReference type="RefSeq" id="WP_115517156.1">
    <property type="nucleotide sequence ID" value="NZ_QRGO01000001.1"/>
</dbReference>
<keyword evidence="2 6" id="KW-0732">Signal</keyword>
<dbReference type="EMBL" id="QRGO01000001">
    <property type="protein sequence ID" value="RDV05129.1"/>
    <property type="molecule type" value="Genomic_DNA"/>
</dbReference>
<evidence type="ECO:0000256" key="4">
    <source>
        <dbReference type="ARBA" id="ARBA00023237"/>
    </source>
</evidence>
<evidence type="ECO:0000256" key="6">
    <source>
        <dbReference type="SAM" id="SignalP"/>
    </source>
</evidence>
<evidence type="ECO:0000256" key="3">
    <source>
        <dbReference type="ARBA" id="ARBA00023136"/>
    </source>
</evidence>
<dbReference type="PANTHER" id="PTHR34001:SF3">
    <property type="entry name" value="BLL7405 PROTEIN"/>
    <property type="match status" value="1"/>
</dbReference>
<dbReference type="Proteomes" id="UP000263993">
    <property type="component" value="Unassembled WGS sequence"/>
</dbReference>
<dbReference type="Pfam" id="PF13505">
    <property type="entry name" value="OMP_b-brl"/>
    <property type="match status" value="1"/>
</dbReference>